<evidence type="ECO:0000256" key="5">
    <source>
        <dbReference type="ARBA" id="ARBA00022840"/>
    </source>
</evidence>
<keyword evidence="1 9" id="KW-0723">Serine/threonine-protein kinase</keyword>
<dbReference type="SUPFAM" id="SSF56112">
    <property type="entry name" value="Protein kinase-like (PK-like)"/>
    <property type="match status" value="1"/>
</dbReference>
<evidence type="ECO:0000256" key="6">
    <source>
        <dbReference type="ARBA" id="ARBA00047899"/>
    </source>
</evidence>
<reference evidence="12 13" key="1">
    <citation type="submission" date="2019-01" db="EMBL/GenBank/DDBJ databases">
        <title>Genomes sequencing and comparative genomics of infectious freshwater microsporidia, Cucumispora dikerogammari and Thelohania contejeani.</title>
        <authorList>
            <person name="Cormier A."/>
            <person name="Giraud I."/>
            <person name="Wattier R."/>
            <person name="Teixeira M."/>
            <person name="Grandjean F."/>
            <person name="Rigaud T."/>
            <person name="Cordaux R."/>
        </authorList>
    </citation>
    <scope>NUCLEOTIDE SEQUENCE [LARGE SCALE GENOMIC DNA]</scope>
    <source>
        <strain evidence="12">T1</strain>
        <tissue evidence="12">Spores</tissue>
    </source>
</reference>
<dbReference type="EMBL" id="SBIQ01000025">
    <property type="protein sequence ID" value="KAF7684172.1"/>
    <property type="molecule type" value="Genomic_DNA"/>
</dbReference>
<name>A0ABQ7I194_9MICR</name>
<keyword evidence="13" id="KW-1185">Reference proteome</keyword>
<evidence type="ECO:0000313" key="12">
    <source>
        <dbReference type="EMBL" id="KAF7684172.1"/>
    </source>
</evidence>
<comment type="catalytic activity">
    <reaction evidence="7 10">
        <text>L-seryl-[protein] + ATP = O-phospho-L-seryl-[protein] + ADP + H(+)</text>
        <dbReference type="Rhea" id="RHEA:17989"/>
        <dbReference type="Rhea" id="RHEA-COMP:9863"/>
        <dbReference type="Rhea" id="RHEA-COMP:11604"/>
        <dbReference type="ChEBI" id="CHEBI:15378"/>
        <dbReference type="ChEBI" id="CHEBI:29999"/>
        <dbReference type="ChEBI" id="CHEBI:30616"/>
        <dbReference type="ChEBI" id="CHEBI:83421"/>
        <dbReference type="ChEBI" id="CHEBI:456216"/>
        <dbReference type="EC" id="2.7.11.1"/>
    </reaction>
</comment>
<evidence type="ECO:0000313" key="13">
    <source>
        <dbReference type="Proteomes" id="UP001516464"/>
    </source>
</evidence>
<dbReference type="PANTHER" id="PTHR24054:SF0">
    <property type="entry name" value="CASEIN KINASE II SUBUNIT ALPHA"/>
    <property type="match status" value="1"/>
</dbReference>
<sequence>MTKPTEAREYANINTNKPESEYNYDKYNIEEGDIDDYEITKRIGQGKYSEVFLGKKIDPSNSKCVIKVLKPVRLSKVKREIMILRKLDHPGIVDLWDVVRDPDSGAYILIFEYFEAYRDTRSLFKLFEMQDIRFLMKQILTALDYAHGNGIIHRDIKPQNIIINPVSKQLKVIDWGLAEFYHPKTEYNVKVASRYYKAPELLVNYRYYDYSLDIWSLGCLFAETLFKTCPFFCGDDNEDQLVKIVNVLGYEDFENYLHEYEIEIPKKLRMIVKKCNKIEFTTFIENPLEEEKYEKAINLLENMLVFDHQKRLTAKECLHHPFFKE</sequence>
<dbReference type="InterPro" id="IPR011009">
    <property type="entry name" value="Kinase-like_dom_sf"/>
</dbReference>
<dbReference type="InterPro" id="IPR045216">
    <property type="entry name" value="CK2_alpha"/>
</dbReference>
<dbReference type="InterPro" id="IPR017441">
    <property type="entry name" value="Protein_kinase_ATP_BS"/>
</dbReference>
<feature type="domain" description="Protein kinase" evidence="11">
    <location>
        <begin position="37"/>
        <end position="323"/>
    </location>
</feature>
<dbReference type="SMART" id="SM00220">
    <property type="entry name" value="S_TKc"/>
    <property type="match status" value="1"/>
</dbReference>
<comment type="catalytic activity">
    <reaction evidence="6 10">
        <text>L-threonyl-[protein] + ATP = O-phospho-L-threonyl-[protein] + ADP + H(+)</text>
        <dbReference type="Rhea" id="RHEA:46608"/>
        <dbReference type="Rhea" id="RHEA-COMP:11060"/>
        <dbReference type="Rhea" id="RHEA-COMP:11605"/>
        <dbReference type="ChEBI" id="CHEBI:15378"/>
        <dbReference type="ChEBI" id="CHEBI:30013"/>
        <dbReference type="ChEBI" id="CHEBI:30616"/>
        <dbReference type="ChEBI" id="CHEBI:61977"/>
        <dbReference type="ChEBI" id="CHEBI:456216"/>
        <dbReference type="EC" id="2.7.11.1"/>
    </reaction>
</comment>
<feature type="binding site" evidence="8">
    <location>
        <position position="67"/>
    </location>
    <ligand>
        <name>ATP</name>
        <dbReference type="ChEBI" id="CHEBI:30616"/>
    </ligand>
</feature>
<dbReference type="Gene3D" id="3.30.200.20">
    <property type="entry name" value="Phosphorylase Kinase, domain 1"/>
    <property type="match status" value="1"/>
</dbReference>
<keyword evidence="3 8" id="KW-0547">Nucleotide-binding</keyword>
<keyword evidence="5 8" id="KW-0067">ATP-binding</keyword>
<evidence type="ECO:0000256" key="8">
    <source>
        <dbReference type="PROSITE-ProRule" id="PRU10141"/>
    </source>
</evidence>
<accession>A0ABQ7I194</accession>
<dbReference type="PROSITE" id="PS00108">
    <property type="entry name" value="PROTEIN_KINASE_ST"/>
    <property type="match status" value="1"/>
</dbReference>
<dbReference type="Pfam" id="PF00069">
    <property type="entry name" value="Pkinase"/>
    <property type="match status" value="1"/>
</dbReference>
<dbReference type="PROSITE" id="PS50011">
    <property type="entry name" value="PROTEIN_KINASE_DOM"/>
    <property type="match status" value="1"/>
</dbReference>
<evidence type="ECO:0000256" key="1">
    <source>
        <dbReference type="ARBA" id="ARBA00022527"/>
    </source>
</evidence>
<dbReference type="InterPro" id="IPR008271">
    <property type="entry name" value="Ser/Thr_kinase_AS"/>
</dbReference>
<evidence type="ECO:0000256" key="7">
    <source>
        <dbReference type="ARBA" id="ARBA00048679"/>
    </source>
</evidence>
<comment type="caution">
    <text evidence="12">The sequence shown here is derived from an EMBL/GenBank/DDBJ whole genome shotgun (WGS) entry which is preliminary data.</text>
</comment>
<organism evidence="12 13">
    <name type="scientific">Astathelohania contejeani</name>
    <dbReference type="NCBI Taxonomy" id="164912"/>
    <lineage>
        <taxon>Eukaryota</taxon>
        <taxon>Fungi</taxon>
        <taxon>Fungi incertae sedis</taxon>
        <taxon>Microsporidia</taxon>
        <taxon>Astathelohaniidae</taxon>
        <taxon>Astathelohania</taxon>
    </lineage>
</organism>
<evidence type="ECO:0000259" key="11">
    <source>
        <dbReference type="PROSITE" id="PS50011"/>
    </source>
</evidence>
<dbReference type="PANTHER" id="PTHR24054">
    <property type="entry name" value="CASEIN KINASE II SUBUNIT ALPHA"/>
    <property type="match status" value="1"/>
</dbReference>
<dbReference type="Gene3D" id="1.10.510.10">
    <property type="entry name" value="Transferase(Phosphotransferase) domain 1"/>
    <property type="match status" value="1"/>
</dbReference>
<comment type="similarity">
    <text evidence="10">Belongs to the protein kinase superfamily. Ser/Thr protein kinase family. CK2 subfamily.</text>
</comment>
<gene>
    <name evidence="12" type="primary">CKA1</name>
    <name evidence="12" type="ORF">TCON_0633</name>
</gene>
<dbReference type="GO" id="GO:0016301">
    <property type="term" value="F:kinase activity"/>
    <property type="evidence" value="ECO:0007669"/>
    <property type="project" value="UniProtKB-KW"/>
</dbReference>
<dbReference type="Proteomes" id="UP001516464">
    <property type="component" value="Unassembled WGS sequence"/>
</dbReference>
<protein>
    <recommendedName>
        <fullName evidence="10">Casein kinase II subunit alpha</fullName>
        <shortName evidence="10">CK II alpha</shortName>
        <ecNumber evidence="10">2.7.11.1</ecNumber>
    </recommendedName>
</protein>
<proteinExistence type="inferred from homology"/>
<dbReference type="EC" id="2.7.11.1" evidence="10"/>
<evidence type="ECO:0000256" key="3">
    <source>
        <dbReference type="ARBA" id="ARBA00022741"/>
    </source>
</evidence>
<dbReference type="InterPro" id="IPR000719">
    <property type="entry name" value="Prot_kinase_dom"/>
</dbReference>
<comment type="subcellular location">
    <subcellularLocation>
        <location evidence="10">Nucleus</location>
    </subcellularLocation>
</comment>
<dbReference type="CDD" id="cd14132">
    <property type="entry name" value="STKc_CK2_alpha"/>
    <property type="match status" value="1"/>
</dbReference>
<evidence type="ECO:0000256" key="9">
    <source>
        <dbReference type="RuleBase" id="RU000304"/>
    </source>
</evidence>
<dbReference type="PROSITE" id="PS00107">
    <property type="entry name" value="PROTEIN_KINASE_ATP"/>
    <property type="match status" value="1"/>
</dbReference>
<comment type="function">
    <text evidence="10">Catalytic subunit of a constitutively active serine/threonine-protein kinase complex that phosphorylates a large number of substrates containing acidic residues C-terminal to the phosphorylated serine or threonine.</text>
</comment>
<evidence type="ECO:0000256" key="2">
    <source>
        <dbReference type="ARBA" id="ARBA00022679"/>
    </source>
</evidence>
<evidence type="ECO:0000256" key="4">
    <source>
        <dbReference type="ARBA" id="ARBA00022777"/>
    </source>
</evidence>
<keyword evidence="4 10" id="KW-0418">Kinase</keyword>
<keyword evidence="2 10" id="KW-0808">Transferase</keyword>
<keyword evidence="10" id="KW-0539">Nucleus</keyword>
<evidence type="ECO:0000256" key="10">
    <source>
        <dbReference type="RuleBase" id="RU369118"/>
    </source>
</evidence>
<comment type="subunit">
    <text evidence="10">Heterotetramer.</text>
</comment>